<organism evidence="1 2">
    <name type="scientific">Romeriopsis navalis LEGE 11480</name>
    <dbReference type="NCBI Taxonomy" id="2777977"/>
    <lineage>
        <taxon>Bacteria</taxon>
        <taxon>Bacillati</taxon>
        <taxon>Cyanobacteriota</taxon>
        <taxon>Cyanophyceae</taxon>
        <taxon>Leptolyngbyales</taxon>
        <taxon>Leptolyngbyaceae</taxon>
        <taxon>Romeriopsis</taxon>
        <taxon>Romeriopsis navalis</taxon>
    </lineage>
</organism>
<name>A0A928VH99_9CYAN</name>
<dbReference type="AlphaFoldDB" id="A0A928VH99"/>
<dbReference type="RefSeq" id="WP_264323413.1">
    <property type="nucleotide sequence ID" value="NZ_JADEXQ010000005.1"/>
</dbReference>
<evidence type="ECO:0000313" key="2">
    <source>
        <dbReference type="Proteomes" id="UP000625316"/>
    </source>
</evidence>
<evidence type="ECO:0000313" key="1">
    <source>
        <dbReference type="EMBL" id="MBE9028588.1"/>
    </source>
</evidence>
<dbReference type="Proteomes" id="UP000625316">
    <property type="component" value="Unassembled WGS sequence"/>
</dbReference>
<dbReference type="PROSITE" id="PS51257">
    <property type="entry name" value="PROKAR_LIPOPROTEIN"/>
    <property type="match status" value="1"/>
</dbReference>
<proteinExistence type="predicted"/>
<comment type="caution">
    <text evidence="1">The sequence shown here is derived from an EMBL/GenBank/DDBJ whole genome shotgun (WGS) entry which is preliminary data.</text>
</comment>
<dbReference type="EMBL" id="JADEXQ010000005">
    <property type="protein sequence ID" value="MBE9028588.1"/>
    <property type="molecule type" value="Genomic_DNA"/>
</dbReference>
<keyword evidence="2" id="KW-1185">Reference proteome</keyword>
<protein>
    <submittedName>
        <fullName evidence="1">Uncharacterized protein</fullName>
    </submittedName>
</protein>
<gene>
    <name evidence="1" type="ORF">IQ266_02305</name>
</gene>
<accession>A0A928VH99</accession>
<reference evidence="1" key="1">
    <citation type="submission" date="2020-10" db="EMBL/GenBank/DDBJ databases">
        <authorList>
            <person name="Castelo-Branco R."/>
            <person name="Eusebio N."/>
            <person name="Adriana R."/>
            <person name="Vieira A."/>
            <person name="Brugerolle De Fraissinette N."/>
            <person name="Rezende De Castro R."/>
            <person name="Schneider M.P."/>
            <person name="Vasconcelos V."/>
            <person name="Leao P.N."/>
        </authorList>
    </citation>
    <scope>NUCLEOTIDE SEQUENCE</scope>
    <source>
        <strain evidence="1">LEGE 11480</strain>
    </source>
</reference>
<sequence length="327" mass="36853">MREVAVGFGRCGKYLGLMLVSVSLVSGCSVEKARTLQAAAAQFRNESLAAIAAIDNLRQRELEPPPRNAGDTRQETIRKLLNSKSPLNAELIELALNPYQPPRDREWEAFMTDLQSQYDGFAAIFDRLEGGAVVGNQDVQKSAEYARTLTVQMALFAEAIQKNPPVLVRHRSWVIANLRRVRRDYQAASSNPTRQNTLENQTGELLTQWQRLRQEERQILEATVRQCAKAVAIGKDVIELADRYDDLSLNEISLGVSRILTTASSLTGRDYSRTQSRLNRLIGDFQTDPFWQPVTRELFDRVNTAANRRNPSVRALELPSSERSVPR</sequence>